<feature type="region of interest" description="Disordered" evidence="1">
    <location>
        <begin position="144"/>
        <end position="178"/>
    </location>
</feature>
<evidence type="ECO:0000256" key="1">
    <source>
        <dbReference type="SAM" id="MobiDB-lite"/>
    </source>
</evidence>
<evidence type="ECO:0000256" key="2">
    <source>
        <dbReference type="SAM" id="Phobius"/>
    </source>
</evidence>
<sequence length="212" mass="23702">LAADVFFFSVFPNDHFVKILFFLKWYASLFTDHLIIAFCASVAVGLLLGALVYVMLTWFSRHKAGSASITRRPHRRSHTSSRHRPGFNRSSSYDRRSNNSLVTAAFTFHRQTSSPDHFDAMAHKSSFRGSTFHPLLQCSQIAREAEEGSQTTLPRTPPLTTSTGSAQSIAQPAATPQRPESFWGNSVRGLHATQTPPPAYESIIRAYQETRT</sequence>
<dbReference type="PANTHER" id="PTHR14869:SF0">
    <property type="entry name" value="MYC TARGET PROTEIN 1"/>
    <property type="match status" value="1"/>
</dbReference>
<reference evidence="3" key="2">
    <citation type="submission" date="2025-09" db="UniProtKB">
        <authorList>
            <consortium name="Ensembl"/>
        </authorList>
    </citation>
    <scope>IDENTIFICATION</scope>
</reference>
<feature type="compositionally biased region" description="Low complexity" evidence="1">
    <location>
        <begin position="151"/>
        <end position="163"/>
    </location>
</feature>
<evidence type="ECO:0000313" key="3">
    <source>
        <dbReference type="Ensembl" id="ENSNBRP00000024590.1"/>
    </source>
</evidence>
<keyword evidence="2" id="KW-1133">Transmembrane helix</keyword>
<dbReference type="Pfam" id="PF15179">
    <property type="entry name" value="Myc_target_1"/>
    <property type="match status" value="1"/>
</dbReference>
<feature type="transmembrane region" description="Helical" evidence="2">
    <location>
        <begin position="34"/>
        <end position="56"/>
    </location>
</feature>
<dbReference type="OMA" id="SFWGNNG"/>
<keyword evidence="4" id="KW-1185">Reference proteome</keyword>
<organism evidence="3 4">
    <name type="scientific">Neolamprologus brichardi</name>
    <name type="common">Fairy cichlid</name>
    <name type="synonym">Lamprologus brichardi</name>
    <dbReference type="NCBI Taxonomy" id="32507"/>
    <lineage>
        <taxon>Eukaryota</taxon>
        <taxon>Metazoa</taxon>
        <taxon>Chordata</taxon>
        <taxon>Craniata</taxon>
        <taxon>Vertebrata</taxon>
        <taxon>Euteleostomi</taxon>
        <taxon>Actinopterygii</taxon>
        <taxon>Neopterygii</taxon>
        <taxon>Teleostei</taxon>
        <taxon>Neoteleostei</taxon>
        <taxon>Acanthomorphata</taxon>
        <taxon>Ovalentaria</taxon>
        <taxon>Cichlomorphae</taxon>
        <taxon>Cichliformes</taxon>
        <taxon>Cichlidae</taxon>
        <taxon>African cichlids</taxon>
        <taxon>Pseudocrenilabrinae</taxon>
        <taxon>Lamprologini</taxon>
        <taxon>Neolamprologus</taxon>
    </lineage>
</organism>
<keyword evidence="2" id="KW-0812">Transmembrane</keyword>
<dbReference type="STRING" id="32507.ENSNBRP00000024590"/>
<dbReference type="GO" id="GO:0005654">
    <property type="term" value="C:nucleoplasm"/>
    <property type="evidence" value="ECO:0007669"/>
    <property type="project" value="TreeGrafter"/>
</dbReference>
<dbReference type="GeneTree" id="ENSGT00390000011642"/>
<dbReference type="AlphaFoldDB" id="A0A3Q4HM68"/>
<evidence type="ECO:0000313" key="4">
    <source>
        <dbReference type="Proteomes" id="UP000261580"/>
    </source>
</evidence>
<dbReference type="GO" id="GO:0035162">
    <property type="term" value="P:embryonic hemopoiesis"/>
    <property type="evidence" value="ECO:0007669"/>
    <property type="project" value="Ensembl"/>
</dbReference>
<dbReference type="InterPro" id="IPR029180">
    <property type="entry name" value="Myc_target_1"/>
</dbReference>
<feature type="compositionally biased region" description="Basic residues" evidence="1">
    <location>
        <begin position="71"/>
        <end position="86"/>
    </location>
</feature>
<proteinExistence type="predicted"/>
<accession>A0A3Q4HM68</accession>
<name>A0A3Q4HM68_NEOBR</name>
<reference evidence="3" key="1">
    <citation type="submission" date="2025-08" db="UniProtKB">
        <authorList>
            <consortium name="Ensembl"/>
        </authorList>
    </citation>
    <scope>IDENTIFICATION</scope>
</reference>
<keyword evidence="2" id="KW-0472">Membrane</keyword>
<dbReference type="Ensembl" id="ENSNBRT00000025238.1">
    <property type="protein sequence ID" value="ENSNBRP00000024590.1"/>
    <property type="gene ID" value="ENSNBRG00000018802.1"/>
</dbReference>
<dbReference type="Proteomes" id="UP000261580">
    <property type="component" value="Unassembled WGS sequence"/>
</dbReference>
<dbReference type="Bgee" id="ENSNBRG00000018802">
    <property type="expression patterns" value="Expressed in heart and 5 other cell types or tissues"/>
</dbReference>
<protein>
    <submittedName>
        <fullName evidence="3">Myc target 1a</fullName>
    </submittedName>
</protein>
<feature type="region of interest" description="Disordered" evidence="1">
    <location>
        <begin position="69"/>
        <end position="95"/>
    </location>
</feature>
<dbReference type="PANTHER" id="PTHR14869">
    <property type="entry name" value="MYC TARGET PROTEIN 1"/>
    <property type="match status" value="1"/>
</dbReference>